<dbReference type="GO" id="GO:0070224">
    <property type="term" value="F:sulfide:quinone oxidoreductase activity"/>
    <property type="evidence" value="ECO:0007669"/>
    <property type="project" value="TreeGrafter"/>
</dbReference>
<gene>
    <name evidence="1" type="ORF">DIATSA_LOCUS3924</name>
</gene>
<dbReference type="Gene3D" id="3.50.50.100">
    <property type="match status" value="1"/>
</dbReference>
<reference evidence="1" key="1">
    <citation type="submission" date="2021-12" db="EMBL/GenBank/DDBJ databases">
        <authorList>
            <person name="King R."/>
        </authorList>
    </citation>
    <scope>NUCLEOTIDE SEQUENCE</scope>
</reference>
<dbReference type="PANTHER" id="PTHR10632">
    <property type="entry name" value="SULFIDE:QUINONE OXIDOREDUCTASE"/>
    <property type="match status" value="1"/>
</dbReference>
<evidence type="ECO:0000313" key="2">
    <source>
        <dbReference type="Proteomes" id="UP001153714"/>
    </source>
</evidence>
<evidence type="ECO:0000313" key="1">
    <source>
        <dbReference type="EMBL" id="CAG9785930.1"/>
    </source>
</evidence>
<sequence>MDHKKTRLRLPLCQEVVLPFNLLHVTPPMSPPPCLRRCSELVNEEGYLDVDHQTLRSRQYCNVFGIGDCLATPNSKTAAAVAHQSSIVEQNLYSVMVGEEPTAKYNGYGACPILTSYKTGILAEFLYNKCPHETFPFDQVRHYATTFYLIISTRHNYF</sequence>
<dbReference type="GO" id="GO:0005739">
    <property type="term" value="C:mitochondrion"/>
    <property type="evidence" value="ECO:0007669"/>
    <property type="project" value="TreeGrafter"/>
</dbReference>
<dbReference type="GO" id="GO:0071949">
    <property type="term" value="F:FAD binding"/>
    <property type="evidence" value="ECO:0007669"/>
    <property type="project" value="TreeGrafter"/>
</dbReference>
<dbReference type="PANTHER" id="PTHR10632:SF2">
    <property type="entry name" value="SULFIDE:QUINONE OXIDOREDUCTASE, MITOCHONDRIAL"/>
    <property type="match status" value="1"/>
</dbReference>
<reference evidence="1" key="2">
    <citation type="submission" date="2022-10" db="EMBL/GenBank/DDBJ databases">
        <authorList>
            <consortium name="ENA_rothamsted_submissions"/>
            <consortium name="culmorum"/>
            <person name="King R."/>
        </authorList>
    </citation>
    <scope>NUCLEOTIDE SEQUENCE</scope>
</reference>
<name>A0A9N9WAZ1_9NEOP</name>
<dbReference type="OrthoDB" id="5376590at2759"/>
<protein>
    <submittedName>
        <fullName evidence="1">Uncharacterized protein</fullName>
    </submittedName>
</protein>
<dbReference type="Proteomes" id="UP001153714">
    <property type="component" value="Chromosome 15"/>
</dbReference>
<dbReference type="GO" id="GO:0070221">
    <property type="term" value="P:sulfide oxidation, using sulfide:quinone oxidoreductase"/>
    <property type="evidence" value="ECO:0007669"/>
    <property type="project" value="TreeGrafter"/>
</dbReference>
<accession>A0A9N9WAZ1</accession>
<proteinExistence type="predicted"/>
<organism evidence="1 2">
    <name type="scientific">Diatraea saccharalis</name>
    <name type="common">sugarcane borer</name>
    <dbReference type="NCBI Taxonomy" id="40085"/>
    <lineage>
        <taxon>Eukaryota</taxon>
        <taxon>Metazoa</taxon>
        <taxon>Ecdysozoa</taxon>
        <taxon>Arthropoda</taxon>
        <taxon>Hexapoda</taxon>
        <taxon>Insecta</taxon>
        <taxon>Pterygota</taxon>
        <taxon>Neoptera</taxon>
        <taxon>Endopterygota</taxon>
        <taxon>Lepidoptera</taxon>
        <taxon>Glossata</taxon>
        <taxon>Ditrysia</taxon>
        <taxon>Pyraloidea</taxon>
        <taxon>Crambidae</taxon>
        <taxon>Crambinae</taxon>
        <taxon>Diatraea</taxon>
    </lineage>
</organism>
<keyword evidence="2" id="KW-1185">Reference proteome</keyword>
<dbReference type="EMBL" id="OU893346">
    <property type="protein sequence ID" value="CAG9785930.1"/>
    <property type="molecule type" value="Genomic_DNA"/>
</dbReference>
<dbReference type="AlphaFoldDB" id="A0A9N9WAZ1"/>
<dbReference type="InterPro" id="IPR015904">
    <property type="entry name" value="Sulphide_quinone_reductase"/>
</dbReference>